<dbReference type="Pfam" id="PF00300">
    <property type="entry name" value="His_Phos_1"/>
    <property type="match status" value="1"/>
</dbReference>
<name>A0A2M9CJZ0_9MICO</name>
<dbReference type="InterPro" id="IPR001345">
    <property type="entry name" value="PG/BPGM_mutase_AS"/>
</dbReference>
<dbReference type="InterPro" id="IPR003094">
    <property type="entry name" value="6Pfruct_kin"/>
</dbReference>
<dbReference type="SUPFAM" id="SSF53254">
    <property type="entry name" value="Phosphoglycerate mutase-like"/>
    <property type="match status" value="1"/>
</dbReference>
<reference evidence="5 6" key="1">
    <citation type="submission" date="2017-11" db="EMBL/GenBank/DDBJ databases">
        <title>Genomic Encyclopedia of Archaeal and Bacterial Type Strains, Phase II (KMG-II): From Individual Species to Whole Genera.</title>
        <authorList>
            <person name="Goeker M."/>
        </authorList>
    </citation>
    <scope>NUCLEOTIDE SEQUENCE [LARGE SCALE GENOMIC DNA]</scope>
    <source>
        <strain evidence="5 6">DSM 27393</strain>
    </source>
</reference>
<protein>
    <submittedName>
        <fullName evidence="5">Putative phosphoglycerate mutase</fullName>
    </submittedName>
</protein>
<accession>A0A2M9CJZ0</accession>
<gene>
    <name evidence="5" type="ORF">CLV46_1753</name>
</gene>
<dbReference type="PRINTS" id="PR00991">
    <property type="entry name" value="6PFRUCTKNASE"/>
</dbReference>
<dbReference type="GO" id="GO:0016791">
    <property type="term" value="F:phosphatase activity"/>
    <property type="evidence" value="ECO:0007669"/>
    <property type="project" value="TreeGrafter"/>
</dbReference>
<dbReference type="RefSeq" id="WP_100364406.1">
    <property type="nucleotide sequence ID" value="NZ_PGFF01000001.1"/>
</dbReference>
<dbReference type="OrthoDB" id="4697614at2"/>
<proteinExistence type="predicted"/>
<dbReference type="Gene3D" id="3.40.50.1240">
    <property type="entry name" value="Phosphoglycerate mutase-like"/>
    <property type="match status" value="1"/>
</dbReference>
<feature type="active site" description="Proton donor/acceptor" evidence="3">
    <location>
        <position position="83"/>
    </location>
</feature>
<evidence type="ECO:0000256" key="4">
    <source>
        <dbReference type="PIRSR" id="PIRSR613078-2"/>
    </source>
</evidence>
<evidence type="ECO:0000256" key="2">
    <source>
        <dbReference type="ARBA" id="ARBA00023235"/>
    </source>
</evidence>
<dbReference type="InterPro" id="IPR029033">
    <property type="entry name" value="His_PPase_superfam"/>
</dbReference>
<dbReference type="EMBL" id="PGFF01000001">
    <property type="protein sequence ID" value="PJJ72188.1"/>
    <property type="molecule type" value="Genomic_DNA"/>
</dbReference>
<dbReference type="AlphaFoldDB" id="A0A2M9CJZ0"/>
<evidence type="ECO:0000313" key="6">
    <source>
        <dbReference type="Proteomes" id="UP000228758"/>
    </source>
</evidence>
<feature type="binding site" evidence="4">
    <location>
        <begin position="8"/>
        <end position="15"/>
    </location>
    <ligand>
        <name>substrate</name>
    </ligand>
</feature>
<keyword evidence="2" id="KW-0413">Isomerase</keyword>
<evidence type="ECO:0000313" key="5">
    <source>
        <dbReference type="EMBL" id="PJJ72188.1"/>
    </source>
</evidence>
<dbReference type="InterPro" id="IPR013078">
    <property type="entry name" value="His_Pase_superF_clade-1"/>
</dbReference>
<dbReference type="PANTHER" id="PTHR48100">
    <property type="entry name" value="BROAD-SPECIFICITY PHOSPHATASE YOR283W-RELATED"/>
    <property type="match status" value="1"/>
</dbReference>
<dbReference type="PANTHER" id="PTHR48100:SF1">
    <property type="entry name" value="HISTIDINE PHOSPHATASE FAMILY PROTEIN-RELATED"/>
    <property type="match status" value="1"/>
</dbReference>
<comment type="caution">
    <text evidence="5">The sequence shown here is derived from an EMBL/GenBank/DDBJ whole genome shotgun (WGS) entry which is preliminary data.</text>
</comment>
<dbReference type="CDD" id="cd07067">
    <property type="entry name" value="HP_PGM_like"/>
    <property type="match status" value="1"/>
</dbReference>
<organism evidence="5 6">
    <name type="scientific">Diaminobutyricimonas aerilata</name>
    <dbReference type="NCBI Taxonomy" id="1162967"/>
    <lineage>
        <taxon>Bacteria</taxon>
        <taxon>Bacillati</taxon>
        <taxon>Actinomycetota</taxon>
        <taxon>Actinomycetes</taxon>
        <taxon>Micrococcales</taxon>
        <taxon>Microbacteriaceae</taxon>
        <taxon>Diaminobutyricimonas</taxon>
    </lineage>
</organism>
<dbReference type="GO" id="GO:0006003">
    <property type="term" value="P:fructose 2,6-bisphosphate metabolic process"/>
    <property type="evidence" value="ECO:0007669"/>
    <property type="project" value="InterPro"/>
</dbReference>
<sequence length="206" mass="22654">MTYLYLVRHGETDWNRARRIQGATDIPLNSTGREQAAATGRLLSRRRWSAIAASPLSRAADTARLIAREIGLGEPELVADLVERNYGEAEGLTWPEVEERFPHGATVRGRETREQVAERVVPALLGLAAEHEGESVVVVSHGGVIRAVLDAVEPGRHTEPISNGSVHSFRVEDGTLRLIAFDDPIEERSVLPGADDLDEQNALERR</sequence>
<feature type="active site" description="Tele-phosphohistidine intermediate" evidence="3">
    <location>
        <position position="9"/>
    </location>
</feature>
<dbReference type="GO" id="GO:0005737">
    <property type="term" value="C:cytoplasm"/>
    <property type="evidence" value="ECO:0007669"/>
    <property type="project" value="TreeGrafter"/>
</dbReference>
<dbReference type="InterPro" id="IPR050275">
    <property type="entry name" value="PGM_Phosphatase"/>
</dbReference>
<keyword evidence="6" id="KW-1185">Reference proteome</keyword>
<keyword evidence="1" id="KW-0324">Glycolysis</keyword>
<dbReference type="PROSITE" id="PS00175">
    <property type="entry name" value="PG_MUTASE"/>
    <property type="match status" value="1"/>
</dbReference>
<feature type="binding site" evidence="4">
    <location>
        <position position="58"/>
    </location>
    <ligand>
        <name>substrate</name>
    </ligand>
</feature>
<evidence type="ECO:0000256" key="1">
    <source>
        <dbReference type="ARBA" id="ARBA00023152"/>
    </source>
</evidence>
<dbReference type="SMART" id="SM00855">
    <property type="entry name" value="PGAM"/>
    <property type="match status" value="1"/>
</dbReference>
<feature type="binding site" evidence="4">
    <location>
        <begin position="83"/>
        <end position="86"/>
    </location>
    <ligand>
        <name>substrate</name>
    </ligand>
</feature>
<evidence type="ECO:0000256" key="3">
    <source>
        <dbReference type="PIRSR" id="PIRSR613078-1"/>
    </source>
</evidence>
<dbReference type="GO" id="GO:0005524">
    <property type="term" value="F:ATP binding"/>
    <property type="evidence" value="ECO:0007669"/>
    <property type="project" value="InterPro"/>
</dbReference>
<dbReference type="Proteomes" id="UP000228758">
    <property type="component" value="Unassembled WGS sequence"/>
</dbReference>